<organism evidence="2 3">
    <name type="scientific">Dendrobium thyrsiflorum</name>
    <name type="common">Pinecone-like raceme dendrobium</name>
    <name type="synonym">Orchid</name>
    <dbReference type="NCBI Taxonomy" id="117978"/>
    <lineage>
        <taxon>Eukaryota</taxon>
        <taxon>Viridiplantae</taxon>
        <taxon>Streptophyta</taxon>
        <taxon>Embryophyta</taxon>
        <taxon>Tracheophyta</taxon>
        <taxon>Spermatophyta</taxon>
        <taxon>Magnoliopsida</taxon>
        <taxon>Liliopsida</taxon>
        <taxon>Asparagales</taxon>
        <taxon>Orchidaceae</taxon>
        <taxon>Epidendroideae</taxon>
        <taxon>Malaxideae</taxon>
        <taxon>Dendrobiinae</taxon>
        <taxon>Dendrobium</taxon>
    </lineage>
</organism>
<evidence type="ECO:0000256" key="1">
    <source>
        <dbReference type="SAM" id="MobiDB-lite"/>
    </source>
</evidence>
<name>A0ABD0U2B9_DENTH</name>
<evidence type="ECO:0000313" key="2">
    <source>
        <dbReference type="EMBL" id="KAL0906013.1"/>
    </source>
</evidence>
<gene>
    <name evidence="2" type="ORF">M5K25_024473</name>
</gene>
<dbReference type="Proteomes" id="UP001552299">
    <property type="component" value="Unassembled WGS sequence"/>
</dbReference>
<comment type="caution">
    <text evidence="2">The sequence shown here is derived from an EMBL/GenBank/DDBJ whole genome shotgun (WGS) entry which is preliminary data.</text>
</comment>
<accession>A0ABD0U2B9</accession>
<feature type="compositionally biased region" description="Basic and acidic residues" evidence="1">
    <location>
        <begin position="138"/>
        <end position="152"/>
    </location>
</feature>
<keyword evidence="3" id="KW-1185">Reference proteome</keyword>
<evidence type="ECO:0000313" key="3">
    <source>
        <dbReference type="Proteomes" id="UP001552299"/>
    </source>
</evidence>
<protein>
    <submittedName>
        <fullName evidence="2">Uncharacterized protein</fullName>
    </submittedName>
</protein>
<dbReference type="AlphaFoldDB" id="A0ABD0U2B9"/>
<feature type="region of interest" description="Disordered" evidence="1">
    <location>
        <begin position="138"/>
        <end position="169"/>
    </location>
</feature>
<sequence>MWIGALAIKASSHTEEGKGMEVEGCRRISKAGVCKREEELSKEQVRNCSVNRAIHQRDLREATNNQPDFGRFAQGSEQNVRGGIMAGRKVKVLEGEIGQLKSDFEEKISDFQNQFVSIHEKMDGRFTALEDMMKKMLEDKQKPATSESKETTGGHGKGGNLNPFRGEIRKWRSSREMMECLLQNQFVGRR</sequence>
<dbReference type="EMBL" id="JANQDX010000018">
    <property type="protein sequence ID" value="KAL0906013.1"/>
    <property type="molecule type" value="Genomic_DNA"/>
</dbReference>
<proteinExistence type="predicted"/>
<reference evidence="2 3" key="1">
    <citation type="journal article" date="2024" name="Plant Biotechnol. J.">
        <title>Dendrobium thyrsiflorum genome and its molecular insights into genes involved in important horticultural traits.</title>
        <authorList>
            <person name="Chen B."/>
            <person name="Wang J.Y."/>
            <person name="Zheng P.J."/>
            <person name="Li K.L."/>
            <person name="Liang Y.M."/>
            <person name="Chen X.F."/>
            <person name="Zhang C."/>
            <person name="Zhao X."/>
            <person name="He X."/>
            <person name="Zhang G.Q."/>
            <person name="Liu Z.J."/>
            <person name="Xu Q."/>
        </authorList>
    </citation>
    <scope>NUCLEOTIDE SEQUENCE [LARGE SCALE GENOMIC DNA]</scope>
    <source>
        <strain evidence="2">GZMU011</strain>
    </source>
</reference>